<evidence type="ECO:0000313" key="4">
    <source>
        <dbReference type="EMBL" id="SDO89595.1"/>
    </source>
</evidence>
<evidence type="ECO:0000256" key="1">
    <source>
        <dbReference type="SAM" id="MobiDB-lite"/>
    </source>
</evidence>
<dbReference type="InterPro" id="IPR050400">
    <property type="entry name" value="Bact_Cytoskel_RodZ"/>
</dbReference>
<dbReference type="InterPro" id="IPR025194">
    <property type="entry name" value="RodZ-like_C"/>
</dbReference>
<dbReference type="InterPro" id="IPR001387">
    <property type="entry name" value="Cro/C1-type_HTH"/>
</dbReference>
<dbReference type="PANTHER" id="PTHR34475">
    <property type="match status" value="1"/>
</dbReference>
<feature type="compositionally biased region" description="Low complexity" evidence="1">
    <location>
        <begin position="182"/>
        <end position="202"/>
    </location>
</feature>
<evidence type="ECO:0000256" key="2">
    <source>
        <dbReference type="SAM" id="Phobius"/>
    </source>
</evidence>
<dbReference type="GO" id="GO:0003677">
    <property type="term" value="F:DNA binding"/>
    <property type="evidence" value="ECO:0007669"/>
    <property type="project" value="InterPro"/>
</dbReference>
<feature type="compositionally biased region" description="Polar residues" evidence="1">
    <location>
        <begin position="172"/>
        <end position="181"/>
    </location>
</feature>
<feature type="transmembrane region" description="Helical" evidence="2">
    <location>
        <begin position="141"/>
        <end position="163"/>
    </location>
</feature>
<dbReference type="EMBL" id="FNJK01000003">
    <property type="protein sequence ID" value="SDO89595.1"/>
    <property type="molecule type" value="Genomic_DNA"/>
</dbReference>
<feature type="domain" description="Cytoskeleton protein RodZ-like C-terminal" evidence="3">
    <location>
        <begin position="236"/>
        <end position="303"/>
    </location>
</feature>
<keyword evidence="2" id="KW-0472">Membrane</keyword>
<dbReference type="Pfam" id="PF13464">
    <property type="entry name" value="RodZ_C"/>
    <property type="match status" value="1"/>
</dbReference>
<dbReference type="OrthoDB" id="9797543at2"/>
<feature type="region of interest" description="Disordered" evidence="1">
    <location>
        <begin position="172"/>
        <end position="221"/>
    </location>
</feature>
<dbReference type="InterPro" id="IPR010982">
    <property type="entry name" value="Lambda_DNA-bd_dom_sf"/>
</dbReference>
<gene>
    <name evidence="4" type="ORF">SAMN05216347_10332</name>
</gene>
<protein>
    <submittedName>
        <fullName evidence="4">Protein RodZ, contains Xre-like HTH and DUF4115 domains</fullName>
    </submittedName>
</protein>
<dbReference type="PANTHER" id="PTHR34475:SF1">
    <property type="entry name" value="CYTOSKELETON PROTEIN RODZ"/>
    <property type="match status" value="1"/>
</dbReference>
<organism evidence="4 5">
    <name type="scientific">Streptococcus equinus</name>
    <name type="common">Streptococcus bovis</name>
    <dbReference type="NCBI Taxonomy" id="1335"/>
    <lineage>
        <taxon>Bacteria</taxon>
        <taxon>Bacillati</taxon>
        <taxon>Bacillota</taxon>
        <taxon>Bacilli</taxon>
        <taxon>Lactobacillales</taxon>
        <taxon>Streptococcaceae</taxon>
        <taxon>Streptococcus</taxon>
    </lineage>
</organism>
<dbReference type="Gene3D" id="1.10.260.40">
    <property type="entry name" value="lambda repressor-like DNA-binding domains"/>
    <property type="match status" value="1"/>
</dbReference>
<sequence length="314" mass="33464">MREETIGEILRKGRVAKNLSLEDVEEKTAIPSPHLLALELEKFKLIPKDEVETYLQQYAELVDVDAAELLKRYREQVAEVKEETPTVADDERITIVPSHKKAELQAKKQAPVSKLEPKQTDEFGIGSRSSRYKSSEKTASYLPIILLCLVALGILAFVSFVTWTQLQSDSNHSNPSYSVVHSSSASSSSSTTESSSSTSSSSSEEKTLKMETEGGGSNLTVNLSNVTDNLTVDISLSGADSSWVSVSNSEAGDGGTLLSSTGVSSYSATLPAGTKTSVITLGVTAGVTVSINGQAVDTSALTSTTLSYITINIQ</sequence>
<dbReference type="Pfam" id="PF13413">
    <property type="entry name" value="HTH_25"/>
    <property type="match status" value="1"/>
</dbReference>
<feature type="region of interest" description="Disordered" evidence="1">
    <location>
        <begin position="102"/>
        <end position="129"/>
    </location>
</feature>
<accession>A0A1H0NAY1</accession>
<name>A0A1H0NAY1_STREI</name>
<keyword evidence="2" id="KW-1133">Transmembrane helix</keyword>
<proteinExistence type="predicted"/>
<dbReference type="AlphaFoldDB" id="A0A1H0NAY1"/>
<reference evidence="4 5" key="1">
    <citation type="submission" date="2016-10" db="EMBL/GenBank/DDBJ databases">
        <authorList>
            <person name="de Groot N.N."/>
        </authorList>
    </citation>
    <scope>NUCLEOTIDE SEQUENCE [LARGE SCALE GENOMIC DNA]</scope>
    <source>
        <strain evidence="4 5">Sb04</strain>
    </source>
</reference>
<evidence type="ECO:0000313" key="5">
    <source>
        <dbReference type="Proteomes" id="UP000183816"/>
    </source>
</evidence>
<evidence type="ECO:0000259" key="3">
    <source>
        <dbReference type="Pfam" id="PF13464"/>
    </source>
</evidence>
<dbReference type="Proteomes" id="UP000183816">
    <property type="component" value="Unassembled WGS sequence"/>
</dbReference>
<keyword evidence="2" id="KW-0812">Transmembrane</keyword>
<dbReference type="CDD" id="cd00093">
    <property type="entry name" value="HTH_XRE"/>
    <property type="match status" value="1"/>
</dbReference>
<feature type="compositionally biased region" description="Basic and acidic residues" evidence="1">
    <location>
        <begin position="203"/>
        <end position="212"/>
    </location>
</feature>
<dbReference type="RefSeq" id="WP_074482276.1">
    <property type="nucleotide sequence ID" value="NZ_FNJK01000003.1"/>
</dbReference>